<dbReference type="AlphaFoldDB" id="A0A8T1TXU8"/>
<gene>
    <name evidence="1" type="ORF">JG687_00015485</name>
</gene>
<accession>A0A8T1TXU8</accession>
<dbReference type="PANTHER" id="PTHR47169">
    <property type="entry name" value="OS01G0541250 PROTEIN"/>
    <property type="match status" value="1"/>
</dbReference>
<dbReference type="OrthoDB" id="125932at2759"/>
<organism evidence="1 2">
    <name type="scientific">Phytophthora cactorum</name>
    <dbReference type="NCBI Taxonomy" id="29920"/>
    <lineage>
        <taxon>Eukaryota</taxon>
        <taxon>Sar</taxon>
        <taxon>Stramenopiles</taxon>
        <taxon>Oomycota</taxon>
        <taxon>Peronosporomycetes</taxon>
        <taxon>Peronosporales</taxon>
        <taxon>Peronosporaceae</taxon>
        <taxon>Phytophthora</taxon>
    </lineage>
</organism>
<name>A0A8T1TXU8_9STRA</name>
<evidence type="ECO:0000313" key="2">
    <source>
        <dbReference type="Proteomes" id="UP000688947"/>
    </source>
</evidence>
<evidence type="ECO:0000313" key="1">
    <source>
        <dbReference type="EMBL" id="KAG6948419.1"/>
    </source>
</evidence>
<dbReference type="EMBL" id="JAENGZ010001384">
    <property type="protein sequence ID" value="KAG6948419.1"/>
    <property type="molecule type" value="Genomic_DNA"/>
</dbReference>
<protein>
    <submittedName>
        <fullName evidence="1">Uncharacterized protein</fullName>
    </submittedName>
</protein>
<proteinExistence type="predicted"/>
<reference evidence="1" key="1">
    <citation type="submission" date="2021-01" db="EMBL/GenBank/DDBJ databases">
        <title>Phytophthora aleatoria, a newly-described species from Pinus radiata is distinct from Phytophthora cactorum isolates based on comparative genomics.</title>
        <authorList>
            <person name="Mcdougal R."/>
            <person name="Panda P."/>
            <person name="Williams N."/>
            <person name="Studholme D.J."/>
        </authorList>
    </citation>
    <scope>NUCLEOTIDE SEQUENCE</scope>
    <source>
        <strain evidence="1">NZFS 3830</strain>
    </source>
</reference>
<dbReference type="Proteomes" id="UP000688947">
    <property type="component" value="Unassembled WGS sequence"/>
</dbReference>
<comment type="caution">
    <text evidence="1">The sequence shown here is derived from an EMBL/GenBank/DDBJ whole genome shotgun (WGS) entry which is preliminary data.</text>
</comment>
<sequence>MNKTVNMTPKNCNKILTENVFPAIRKKWSGRKSKAIQAQQDNAGSHISPFGMDIVAAGEGCGWNIEIINWPPRSLDLKGLNFGVFHSLQSLQLKQASTNIDDSMFAVKRSFDRLTPAKIKNVCYTSNGDANHHFTRR</sequence>